<organism evidence="13 14">
    <name type="scientific">Vitrella brassicaformis (strain CCMP3155)</name>
    <dbReference type="NCBI Taxonomy" id="1169540"/>
    <lineage>
        <taxon>Eukaryota</taxon>
        <taxon>Sar</taxon>
        <taxon>Alveolata</taxon>
        <taxon>Colpodellida</taxon>
        <taxon>Vitrellaceae</taxon>
        <taxon>Vitrella</taxon>
    </lineage>
</organism>
<evidence type="ECO:0000256" key="1">
    <source>
        <dbReference type="ARBA" id="ARBA00004496"/>
    </source>
</evidence>
<dbReference type="InterPro" id="IPR054827">
    <property type="entry name" value="thermosome_alpha"/>
</dbReference>
<evidence type="ECO:0000256" key="4">
    <source>
        <dbReference type="ARBA" id="ARBA00017187"/>
    </source>
</evidence>
<evidence type="ECO:0000256" key="12">
    <source>
        <dbReference type="SAM" id="MobiDB-lite"/>
    </source>
</evidence>
<dbReference type="EMBL" id="CDMY01000277">
    <property type="protein sequence ID" value="CEL99292.1"/>
    <property type="molecule type" value="Genomic_DNA"/>
</dbReference>
<dbReference type="PANTHER" id="PTHR11353">
    <property type="entry name" value="CHAPERONIN"/>
    <property type="match status" value="1"/>
</dbReference>
<dbReference type="Pfam" id="PF00118">
    <property type="entry name" value="Cpn60_TCP1"/>
    <property type="match status" value="1"/>
</dbReference>
<comment type="subunit">
    <text evidence="3">Heterooligomeric complex of about 850 to 900 kDa that forms two stacked rings, 12 to 16 nm in diameter.</text>
</comment>
<dbReference type="FunFam" id="1.10.560.10:FF:000073">
    <property type="entry name" value="T-complex protein 1 subunit gamma"/>
    <property type="match status" value="1"/>
</dbReference>
<accession>A0A0G4EN78</accession>
<dbReference type="NCBIfam" id="NF041082">
    <property type="entry name" value="thermosome_alpha"/>
    <property type="match status" value="1"/>
</dbReference>
<keyword evidence="5" id="KW-0963">Cytoplasm</keyword>
<dbReference type="FunCoup" id="A0A0G4EN78">
    <property type="interactions" value="630"/>
</dbReference>
<dbReference type="FunFam" id="3.50.7.10:FF:000005">
    <property type="entry name" value="T-complex protein 1 subunit gamma"/>
    <property type="match status" value="1"/>
</dbReference>
<gene>
    <name evidence="13" type="ORF">Vbra_2953</name>
</gene>
<evidence type="ECO:0000256" key="6">
    <source>
        <dbReference type="ARBA" id="ARBA00022741"/>
    </source>
</evidence>
<dbReference type="Gene3D" id="3.50.7.10">
    <property type="entry name" value="GroEL"/>
    <property type="match status" value="1"/>
</dbReference>
<name>A0A0G4EN78_VITBC</name>
<reference evidence="13 14" key="1">
    <citation type="submission" date="2014-11" db="EMBL/GenBank/DDBJ databases">
        <authorList>
            <person name="Zhu J."/>
            <person name="Qi W."/>
            <person name="Song R."/>
        </authorList>
    </citation>
    <scope>NUCLEOTIDE SEQUENCE [LARGE SCALE GENOMIC DNA]</scope>
</reference>
<dbReference type="OMA" id="CGGSTIR"/>
<dbReference type="InterPro" id="IPR027410">
    <property type="entry name" value="TCP-1-like_intermed_sf"/>
</dbReference>
<dbReference type="InterPro" id="IPR002423">
    <property type="entry name" value="Cpn60/GroEL/TCP-1"/>
</dbReference>
<evidence type="ECO:0000256" key="11">
    <source>
        <dbReference type="RuleBase" id="RU004191"/>
    </source>
</evidence>
<comment type="subcellular location">
    <subcellularLocation>
        <location evidence="1">Cytoplasm</location>
    </subcellularLocation>
</comment>
<keyword evidence="6 10" id="KW-0547">Nucleotide-binding</keyword>
<dbReference type="PROSITE" id="PS00751">
    <property type="entry name" value="TCP1_2"/>
    <property type="match status" value="1"/>
</dbReference>
<dbReference type="PROSITE" id="PS00750">
    <property type="entry name" value="TCP1_1"/>
    <property type="match status" value="1"/>
</dbReference>
<dbReference type="CDD" id="cd03337">
    <property type="entry name" value="TCP1_gamma"/>
    <property type="match status" value="1"/>
</dbReference>
<dbReference type="GO" id="GO:0005524">
    <property type="term" value="F:ATP binding"/>
    <property type="evidence" value="ECO:0007669"/>
    <property type="project" value="UniProtKB-KW"/>
</dbReference>
<dbReference type="InterPro" id="IPR053374">
    <property type="entry name" value="TCP-1_chaperonin"/>
</dbReference>
<dbReference type="GO" id="GO:0140662">
    <property type="term" value="F:ATP-dependent protein folding chaperone"/>
    <property type="evidence" value="ECO:0007669"/>
    <property type="project" value="InterPro"/>
</dbReference>
<dbReference type="InterPro" id="IPR017998">
    <property type="entry name" value="Chaperone_TCP-1"/>
</dbReference>
<dbReference type="STRING" id="1169540.A0A0G4EN78"/>
<evidence type="ECO:0000256" key="9">
    <source>
        <dbReference type="ARBA" id="ARBA00024677"/>
    </source>
</evidence>
<evidence type="ECO:0000313" key="14">
    <source>
        <dbReference type="Proteomes" id="UP000041254"/>
    </source>
</evidence>
<evidence type="ECO:0000256" key="2">
    <source>
        <dbReference type="ARBA" id="ARBA00008020"/>
    </source>
</evidence>
<keyword evidence="7 10" id="KW-0067">ATP-binding</keyword>
<dbReference type="PROSITE" id="PS00995">
    <property type="entry name" value="TCP1_3"/>
    <property type="match status" value="1"/>
</dbReference>
<protein>
    <recommendedName>
        <fullName evidence="4 11">T-complex protein 1 subunit gamma</fullName>
    </recommendedName>
</protein>
<evidence type="ECO:0000256" key="8">
    <source>
        <dbReference type="ARBA" id="ARBA00023186"/>
    </source>
</evidence>
<dbReference type="GO" id="GO:0016887">
    <property type="term" value="F:ATP hydrolysis activity"/>
    <property type="evidence" value="ECO:0007669"/>
    <property type="project" value="InterPro"/>
</dbReference>
<sequence>MIRPQAAPVVVLRQNTKREQGRKAQLANIQAGKTIADIVRTTLGPKSMLKMLLDPMGGIVMTNDGNAILREVDVAHPAAKSMIELSRSQDEEVGDGTTSVVVLAGEMLAVAEPFLERNMHPTIIVAGYIQALDDALKILSEIATPIDASDDKRLTEIVHTCIDTKFSARWGNMISDLAVKAAKCVTIELPNGKKEIDIKRYAKVEKIPGGDFDECAVLNGVMLNKDVTHPKMRRIIKNPKVVLLDCNLEYKKGESQTNVEVMKEEDWEALLKEEEEEIQKMCNDIINVGADLVFTEKGVSDLAQHFLMKKNISVIRRVRKTDNNRLARVTGAHIVNRTDELTADNVGTLARLFKIDKIGDEYYCYITECDNPKACTILMRGASKDVLNEIERNLQDALNVARNVLVESKLLPGGGATEMEIAARLNEKAKSIEGIKQWPYKAVAVGLEVIPRTLAQNCGADVVRTITDLRSRHALAGEGRFWGIDGNTGKVVNVEQAGIWDAYAVKQQVIKTAIEAAAMILRIDDVVSGIGKKGGAGGGAPRGGAAPDDQVEAFGDSRDG</sequence>
<dbReference type="VEuPathDB" id="CryptoDB:Vbra_2953"/>
<dbReference type="InterPro" id="IPR027413">
    <property type="entry name" value="GROEL-like_equatorial_sf"/>
</dbReference>
<dbReference type="PhylomeDB" id="A0A0G4EN78"/>
<keyword evidence="14" id="KW-1185">Reference proteome</keyword>
<evidence type="ECO:0000256" key="5">
    <source>
        <dbReference type="ARBA" id="ARBA00022490"/>
    </source>
</evidence>
<dbReference type="InterPro" id="IPR027409">
    <property type="entry name" value="GroEL-like_apical_dom_sf"/>
</dbReference>
<dbReference type="NCBIfam" id="NF041083">
    <property type="entry name" value="thermosome_beta"/>
    <property type="match status" value="1"/>
</dbReference>
<feature type="compositionally biased region" description="Gly residues" evidence="12">
    <location>
        <begin position="533"/>
        <end position="542"/>
    </location>
</feature>
<dbReference type="FunFam" id="1.10.560.10:FF:000085">
    <property type="entry name" value="T-complex protein 1 subunit gamma"/>
    <property type="match status" value="1"/>
</dbReference>
<evidence type="ECO:0000256" key="10">
    <source>
        <dbReference type="RuleBase" id="RU004187"/>
    </source>
</evidence>
<dbReference type="InterPro" id="IPR012719">
    <property type="entry name" value="Chap_CCT_gamma"/>
</dbReference>
<dbReference type="SUPFAM" id="SSF52029">
    <property type="entry name" value="GroEL apical domain-like"/>
    <property type="match status" value="1"/>
</dbReference>
<dbReference type="Gene3D" id="1.10.560.10">
    <property type="entry name" value="GroEL-like equatorial domain"/>
    <property type="match status" value="1"/>
</dbReference>
<dbReference type="SUPFAM" id="SSF48592">
    <property type="entry name" value="GroEL equatorial domain-like"/>
    <property type="match status" value="1"/>
</dbReference>
<evidence type="ECO:0000256" key="3">
    <source>
        <dbReference type="ARBA" id="ARBA00011531"/>
    </source>
</evidence>
<dbReference type="SUPFAM" id="SSF54849">
    <property type="entry name" value="GroEL-intermediate domain like"/>
    <property type="match status" value="1"/>
</dbReference>
<keyword evidence="8 10" id="KW-0143">Chaperone</keyword>
<comment type="function">
    <text evidence="9">Molecular chaperone; assists the folding of proteins upon ATP hydrolysis. Known to play a role, in vitro, in the folding of actin and tubulin.</text>
</comment>
<proteinExistence type="inferred from homology"/>
<dbReference type="OrthoDB" id="10248520at2759"/>
<dbReference type="Gene3D" id="3.30.260.10">
    <property type="entry name" value="TCP-1-like chaperonin intermediate domain"/>
    <property type="match status" value="1"/>
</dbReference>
<dbReference type="GO" id="GO:0005832">
    <property type="term" value="C:chaperonin-containing T-complex"/>
    <property type="evidence" value="ECO:0007669"/>
    <property type="project" value="UniProtKB-ARBA"/>
</dbReference>
<evidence type="ECO:0000313" key="13">
    <source>
        <dbReference type="EMBL" id="CEL99292.1"/>
    </source>
</evidence>
<dbReference type="PRINTS" id="PR00304">
    <property type="entry name" value="TCOMPLEXTCP1"/>
</dbReference>
<dbReference type="NCBIfam" id="TIGR02344">
    <property type="entry name" value="chap_CCT_gamma"/>
    <property type="match status" value="1"/>
</dbReference>
<dbReference type="Proteomes" id="UP000041254">
    <property type="component" value="Unassembled WGS sequence"/>
</dbReference>
<feature type="region of interest" description="Disordered" evidence="12">
    <location>
        <begin position="533"/>
        <end position="560"/>
    </location>
</feature>
<comment type="similarity">
    <text evidence="2 10">Belongs to the TCP-1 chaperonin family.</text>
</comment>
<dbReference type="AlphaFoldDB" id="A0A0G4EN78"/>
<evidence type="ECO:0000256" key="7">
    <source>
        <dbReference type="ARBA" id="ARBA00022840"/>
    </source>
</evidence>
<dbReference type="GO" id="GO:0051082">
    <property type="term" value="F:unfolded protein binding"/>
    <property type="evidence" value="ECO:0007669"/>
    <property type="project" value="InterPro"/>
</dbReference>
<dbReference type="InParanoid" id="A0A0G4EN78"/>
<dbReference type="InterPro" id="IPR002194">
    <property type="entry name" value="Chaperonin_TCP-1_CS"/>
</dbReference>